<evidence type="ECO:0000256" key="1">
    <source>
        <dbReference type="SAM" id="MobiDB-lite"/>
    </source>
</evidence>
<accession>A0AAD6UTN6</accession>
<evidence type="ECO:0000313" key="3">
    <source>
        <dbReference type="Proteomes" id="UP001219525"/>
    </source>
</evidence>
<reference evidence="2" key="1">
    <citation type="submission" date="2023-03" db="EMBL/GenBank/DDBJ databases">
        <title>Massive genome expansion in bonnet fungi (Mycena s.s.) driven by repeated elements and novel gene families across ecological guilds.</title>
        <authorList>
            <consortium name="Lawrence Berkeley National Laboratory"/>
            <person name="Harder C.B."/>
            <person name="Miyauchi S."/>
            <person name="Viragh M."/>
            <person name="Kuo A."/>
            <person name="Thoen E."/>
            <person name="Andreopoulos B."/>
            <person name="Lu D."/>
            <person name="Skrede I."/>
            <person name="Drula E."/>
            <person name="Henrissat B."/>
            <person name="Morin E."/>
            <person name="Kohler A."/>
            <person name="Barry K."/>
            <person name="LaButti K."/>
            <person name="Morin E."/>
            <person name="Salamov A."/>
            <person name="Lipzen A."/>
            <person name="Mereny Z."/>
            <person name="Hegedus B."/>
            <person name="Baldrian P."/>
            <person name="Stursova M."/>
            <person name="Weitz H."/>
            <person name="Taylor A."/>
            <person name="Grigoriev I.V."/>
            <person name="Nagy L.G."/>
            <person name="Martin F."/>
            <person name="Kauserud H."/>
        </authorList>
    </citation>
    <scope>NUCLEOTIDE SEQUENCE</scope>
    <source>
        <strain evidence="2">9144</strain>
    </source>
</reference>
<comment type="caution">
    <text evidence="2">The sequence shown here is derived from an EMBL/GenBank/DDBJ whole genome shotgun (WGS) entry which is preliminary data.</text>
</comment>
<evidence type="ECO:0000313" key="2">
    <source>
        <dbReference type="EMBL" id="KAJ7194441.1"/>
    </source>
</evidence>
<organism evidence="2 3">
    <name type="scientific">Mycena pura</name>
    <dbReference type="NCBI Taxonomy" id="153505"/>
    <lineage>
        <taxon>Eukaryota</taxon>
        <taxon>Fungi</taxon>
        <taxon>Dikarya</taxon>
        <taxon>Basidiomycota</taxon>
        <taxon>Agaricomycotina</taxon>
        <taxon>Agaricomycetes</taxon>
        <taxon>Agaricomycetidae</taxon>
        <taxon>Agaricales</taxon>
        <taxon>Marasmiineae</taxon>
        <taxon>Mycenaceae</taxon>
        <taxon>Mycena</taxon>
    </lineage>
</organism>
<gene>
    <name evidence="2" type="ORF">GGX14DRAFT_700927</name>
</gene>
<feature type="compositionally biased region" description="Acidic residues" evidence="1">
    <location>
        <begin position="165"/>
        <end position="198"/>
    </location>
</feature>
<dbReference type="AlphaFoldDB" id="A0AAD6UTN6"/>
<dbReference type="Proteomes" id="UP001219525">
    <property type="component" value="Unassembled WGS sequence"/>
</dbReference>
<name>A0AAD6UTN6_9AGAR</name>
<sequence>MSLNLLSYTAANHLEWERYADIVNQWANGHGLYPGTPPAGYQECFKIKQKYTPVPKDYPDLLHASSRVKDVPSTASAKVSMSATAFGTILQSQQVFMENVMDNNRRNNDAEDTADSEGEVDSVAILSMAMDSYWIDLEVERATDGLVAHVLIIKTDGGVNTAADDGVDEPDTAADVDEPFGPDDIPEEGELDDVEDTGMDMAGIQT</sequence>
<dbReference type="EMBL" id="JARJCW010000098">
    <property type="protein sequence ID" value="KAJ7194441.1"/>
    <property type="molecule type" value="Genomic_DNA"/>
</dbReference>
<proteinExistence type="predicted"/>
<keyword evidence="3" id="KW-1185">Reference proteome</keyword>
<feature type="region of interest" description="Disordered" evidence="1">
    <location>
        <begin position="159"/>
        <end position="206"/>
    </location>
</feature>
<protein>
    <submittedName>
        <fullName evidence="2">Uncharacterized protein</fullName>
    </submittedName>
</protein>